<proteinExistence type="predicted"/>
<dbReference type="AlphaFoldDB" id="A0A157SUC1"/>
<dbReference type="Proteomes" id="UP000076825">
    <property type="component" value="Chromosome 1"/>
</dbReference>
<dbReference type="RefSeq" id="WP_063492447.1">
    <property type="nucleotide sequence ID" value="NZ_CP016340.1"/>
</dbReference>
<protein>
    <submittedName>
        <fullName evidence="1">Phage protein</fullName>
    </submittedName>
</protein>
<dbReference type="EMBL" id="LT546645">
    <property type="protein sequence ID" value="SAI73955.1"/>
    <property type="molecule type" value="Genomic_DNA"/>
</dbReference>
<name>A0A157SUC1_9BORD</name>
<reference evidence="1 2" key="1">
    <citation type="submission" date="2016-04" db="EMBL/GenBank/DDBJ databases">
        <authorList>
            <consortium name="Pathogen Informatics"/>
        </authorList>
    </citation>
    <scope>NUCLEOTIDE SEQUENCE [LARGE SCALE GENOMIC DNA]</scope>
    <source>
        <strain evidence="1 2">H044680328</strain>
    </source>
</reference>
<dbReference type="GeneID" id="56588861"/>
<organism evidence="1 2">
    <name type="scientific">Bordetella trematum</name>
    <dbReference type="NCBI Taxonomy" id="123899"/>
    <lineage>
        <taxon>Bacteria</taxon>
        <taxon>Pseudomonadati</taxon>
        <taxon>Pseudomonadota</taxon>
        <taxon>Betaproteobacteria</taxon>
        <taxon>Burkholderiales</taxon>
        <taxon>Alcaligenaceae</taxon>
        <taxon>Bordetella</taxon>
    </lineage>
</organism>
<keyword evidence="2" id="KW-1185">Reference proteome</keyword>
<dbReference type="KEGG" id="btrm:SAMEA390648703917"/>
<dbReference type="PATRIC" id="fig|123899.6.peg.3915"/>
<dbReference type="OrthoDB" id="22313at517"/>
<gene>
    <name evidence="1" type="ORF">SAMEA3906487_03917</name>
</gene>
<accession>A0A157SUC1</accession>
<evidence type="ECO:0000313" key="1">
    <source>
        <dbReference type="EMBL" id="SAI73955.1"/>
    </source>
</evidence>
<dbReference type="STRING" id="123899.SAMEA3906487_03917"/>
<sequence length="397" mass="42218">MKQQIISLLERAKENGTTIGDVLAEVRGMRPVCLTCDDHGAVGNILDTVQCPDCSQHAESKLEWIATPDIRDVPDCVLTPRGVALKQSQISVAEEAQDVKLPEIPSAYNDTGGYVGYAKSDLAAYARAAVMADRASRPARPEPTDAELATLASEFMMSGSCSTRYYFDDRGFARALLARYGAQPAASAEPVAFYKDGVLFWHGEHAAWRGKDGQLYAEPTAALASAPVAGEAQSSVRSLQRYGFGYADDGNGGRYLSSLKRDDGAFLLRDDVIAALASGPAAQPPQDSGVEMVSMGGTAPAVPRWLLDAAQRIQTYMDAHSPGAWAVGGIQKRKTHAADGRDAKDAVVASIQAAIDGMRFDYFNATPRQMEFIKAGARLVIEAVNAAIAAQQGEGGA</sequence>
<evidence type="ECO:0000313" key="2">
    <source>
        <dbReference type="Proteomes" id="UP000076825"/>
    </source>
</evidence>